<dbReference type="PANTHER" id="PTHR12753:SF0">
    <property type="entry name" value="ALPHA N-TERMINAL PROTEIN METHYLTRANSFERASE 1"/>
    <property type="match status" value="1"/>
</dbReference>
<keyword evidence="4 11" id="KW-0949">S-adenosyl-L-methionine</keyword>
<evidence type="ECO:0000256" key="6">
    <source>
        <dbReference type="ARBA" id="ARBA00039449"/>
    </source>
</evidence>
<dbReference type="PIRSF" id="PIRSF016958">
    <property type="entry name" value="DUF858_MeTrfase_lik"/>
    <property type="match status" value="1"/>
</dbReference>
<dbReference type="RefSeq" id="XP_024084308.1">
    <property type="nucleotide sequence ID" value="XM_024228540.1"/>
</dbReference>
<dbReference type="RefSeq" id="XP_024084309.1">
    <property type="nucleotide sequence ID" value="XM_024228541.1"/>
</dbReference>
<accession>A0A8I6SMD0</accession>
<dbReference type="EnsemblMetazoa" id="XM_024228540.1">
    <property type="protein sequence ID" value="XP_024084308.1"/>
    <property type="gene ID" value="LOC106672588"/>
</dbReference>
<keyword evidence="2" id="KW-0489">Methyltransferase</keyword>
<evidence type="ECO:0000256" key="9">
    <source>
        <dbReference type="ARBA" id="ARBA00047885"/>
    </source>
</evidence>
<evidence type="ECO:0000256" key="10">
    <source>
        <dbReference type="ARBA" id="ARBA00048167"/>
    </source>
</evidence>
<keyword evidence="3" id="KW-0808">Transferase</keyword>
<evidence type="ECO:0000256" key="2">
    <source>
        <dbReference type="ARBA" id="ARBA00022603"/>
    </source>
</evidence>
<keyword evidence="13" id="KW-1185">Reference proteome</keyword>
<sequence length="216" mass="24353">MGTHSFYEQAKKYWKMVAPTIDGVLGGFGYVSDVDIKGSQNFLDMIFGQKNPPKKGRALDCGAGIGRVTKEILIKLFNKVDLIDQNENFIIKARENLGGSDELGLLYIGGLQNFKMEFKYDLIWCQWVLAHLTDKDLICFLKNCKNSLNKNGVIVIKENVSPKHTELDQTDSSITRPLVKFLSLFKKAGLEPFSLETQTGFPEKVYTVKLIALRPK</sequence>
<dbReference type="Gene3D" id="3.40.50.150">
    <property type="entry name" value="Vaccinia Virus protein VP39"/>
    <property type="match status" value="1"/>
</dbReference>
<proteinExistence type="inferred from homology"/>
<reference evidence="12" key="1">
    <citation type="submission" date="2022-01" db="UniProtKB">
        <authorList>
            <consortium name="EnsemblMetazoa"/>
        </authorList>
    </citation>
    <scope>IDENTIFICATION</scope>
</reference>
<dbReference type="RefSeq" id="XP_024084310.1">
    <property type="nucleotide sequence ID" value="XM_024228542.1"/>
</dbReference>
<dbReference type="AlphaFoldDB" id="A0A8I6SMD0"/>
<dbReference type="GO" id="GO:0032259">
    <property type="term" value="P:methylation"/>
    <property type="evidence" value="ECO:0007669"/>
    <property type="project" value="UniProtKB-KW"/>
</dbReference>
<dbReference type="InterPro" id="IPR029063">
    <property type="entry name" value="SAM-dependent_MTases_sf"/>
</dbReference>
<protein>
    <recommendedName>
        <fullName evidence="6">Alpha N-terminal protein methyltransferase 1</fullName>
        <ecNumber evidence="5">2.1.1.244</ecNumber>
    </recommendedName>
    <alternativeName>
        <fullName evidence="7">X-Pro-Lys N-terminal protein methyltransferase 1</fullName>
    </alternativeName>
</protein>
<comment type="catalytic activity">
    <reaction evidence="9">
        <text>N-terminal L-prolyl-L-prolyl-L-lysyl-[protein] + 2 S-adenosyl-L-methionine = N-terminal N,N-dimethyl-L-prolyl-L-prolyl-L-lysyl-[protein] + 2 S-adenosyl-L-homocysteine + 2 H(+)</text>
        <dbReference type="Rhea" id="RHEA:54736"/>
        <dbReference type="Rhea" id="RHEA-COMP:13787"/>
        <dbReference type="Rhea" id="RHEA-COMP:13974"/>
        <dbReference type="ChEBI" id="CHEBI:15378"/>
        <dbReference type="ChEBI" id="CHEBI:57856"/>
        <dbReference type="ChEBI" id="CHEBI:59789"/>
        <dbReference type="ChEBI" id="CHEBI:138059"/>
        <dbReference type="ChEBI" id="CHEBI:138318"/>
        <dbReference type="EC" id="2.1.1.244"/>
    </reaction>
</comment>
<evidence type="ECO:0000256" key="1">
    <source>
        <dbReference type="ARBA" id="ARBA00009059"/>
    </source>
</evidence>
<dbReference type="EC" id="2.1.1.244" evidence="5"/>
<dbReference type="Pfam" id="PF05891">
    <property type="entry name" value="Methyltransf_PK"/>
    <property type="match status" value="1"/>
</dbReference>
<dbReference type="InterPro" id="IPR008576">
    <property type="entry name" value="MeTrfase_NTM1"/>
</dbReference>
<dbReference type="OrthoDB" id="1298661at2759"/>
<evidence type="ECO:0000313" key="12">
    <source>
        <dbReference type="EnsemblMetazoa" id="XP_024084310.1"/>
    </source>
</evidence>
<dbReference type="Proteomes" id="UP000494040">
    <property type="component" value="Unassembled WGS sequence"/>
</dbReference>
<dbReference type="PANTHER" id="PTHR12753">
    <property type="entry name" value="AD-003 - RELATED"/>
    <property type="match status" value="1"/>
</dbReference>
<dbReference type="CDD" id="cd02440">
    <property type="entry name" value="AdoMet_MTases"/>
    <property type="match status" value="1"/>
</dbReference>
<comment type="catalytic activity">
    <reaction evidence="8">
        <text>N-terminal L-seryl-L-prolyl-L-lysyl-[protein] + 3 S-adenosyl-L-methionine = N-terminal N,N,N-trimethyl-L-seryl-L-prolyl-L-lysyl-[protein] + 3 S-adenosyl-L-homocysteine + 3 H(+)</text>
        <dbReference type="Rhea" id="RHEA:54724"/>
        <dbReference type="Rhea" id="RHEA-COMP:13789"/>
        <dbReference type="Rhea" id="RHEA-COMP:13973"/>
        <dbReference type="ChEBI" id="CHEBI:15378"/>
        <dbReference type="ChEBI" id="CHEBI:57856"/>
        <dbReference type="ChEBI" id="CHEBI:59789"/>
        <dbReference type="ChEBI" id="CHEBI:138061"/>
        <dbReference type="ChEBI" id="CHEBI:138317"/>
        <dbReference type="EC" id="2.1.1.244"/>
    </reaction>
</comment>
<dbReference type="EnsemblMetazoa" id="XM_024228542.1">
    <property type="protein sequence ID" value="XP_024084310.1"/>
    <property type="gene ID" value="LOC106672588"/>
</dbReference>
<evidence type="ECO:0000256" key="4">
    <source>
        <dbReference type="ARBA" id="ARBA00022691"/>
    </source>
</evidence>
<evidence type="ECO:0000256" key="5">
    <source>
        <dbReference type="ARBA" id="ARBA00039112"/>
    </source>
</evidence>
<evidence type="ECO:0000256" key="8">
    <source>
        <dbReference type="ARBA" id="ARBA00047306"/>
    </source>
</evidence>
<feature type="binding site" evidence="11">
    <location>
        <begin position="111"/>
        <end position="112"/>
    </location>
    <ligand>
        <name>S-adenosyl-L-methionine</name>
        <dbReference type="ChEBI" id="CHEBI:59789"/>
    </ligand>
</feature>
<dbReference type="GeneID" id="106672588"/>
<organism evidence="12 13">
    <name type="scientific">Cimex lectularius</name>
    <name type="common">Bed bug</name>
    <name type="synonym">Acanthia lectularia</name>
    <dbReference type="NCBI Taxonomy" id="79782"/>
    <lineage>
        <taxon>Eukaryota</taxon>
        <taxon>Metazoa</taxon>
        <taxon>Ecdysozoa</taxon>
        <taxon>Arthropoda</taxon>
        <taxon>Hexapoda</taxon>
        <taxon>Insecta</taxon>
        <taxon>Pterygota</taxon>
        <taxon>Neoptera</taxon>
        <taxon>Paraneoptera</taxon>
        <taxon>Hemiptera</taxon>
        <taxon>Heteroptera</taxon>
        <taxon>Panheteroptera</taxon>
        <taxon>Cimicomorpha</taxon>
        <taxon>Cimicidae</taxon>
        <taxon>Cimex</taxon>
    </lineage>
</organism>
<feature type="binding site" evidence="11">
    <location>
        <position position="126"/>
    </location>
    <ligand>
        <name>S-adenosyl-L-methionine</name>
        <dbReference type="ChEBI" id="CHEBI:59789"/>
    </ligand>
</feature>
<evidence type="ECO:0000256" key="3">
    <source>
        <dbReference type="ARBA" id="ARBA00022679"/>
    </source>
</evidence>
<comment type="similarity">
    <text evidence="1">Belongs to the methyltransferase superfamily. NTM1 family.</text>
</comment>
<evidence type="ECO:0000256" key="7">
    <source>
        <dbReference type="ARBA" id="ARBA00043129"/>
    </source>
</evidence>
<comment type="catalytic activity">
    <reaction evidence="10">
        <text>N-terminal L-alanyl-L-prolyl-L-lysyl-[protein] + 3 S-adenosyl-L-methionine = N-terminal N,N,N-trimethyl-L-alanyl-L-prolyl-L-lysyl-[protein] + 3 S-adenosyl-L-homocysteine + 3 H(+)</text>
        <dbReference type="Rhea" id="RHEA:54712"/>
        <dbReference type="Rhea" id="RHEA-COMP:13785"/>
        <dbReference type="Rhea" id="RHEA-COMP:13971"/>
        <dbReference type="ChEBI" id="CHEBI:15378"/>
        <dbReference type="ChEBI" id="CHEBI:57856"/>
        <dbReference type="ChEBI" id="CHEBI:59789"/>
        <dbReference type="ChEBI" id="CHEBI:138057"/>
        <dbReference type="ChEBI" id="CHEBI:138315"/>
        <dbReference type="EC" id="2.1.1.244"/>
    </reaction>
</comment>
<dbReference type="EnsemblMetazoa" id="XM_024228541.1">
    <property type="protein sequence ID" value="XP_024084309.1"/>
    <property type="gene ID" value="LOC106672588"/>
</dbReference>
<dbReference type="GO" id="GO:0005737">
    <property type="term" value="C:cytoplasm"/>
    <property type="evidence" value="ECO:0007669"/>
    <property type="project" value="TreeGrafter"/>
</dbReference>
<name>A0A8I6SMD0_CIMLE</name>
<dbReference type="GO" id="GO:0071885">
    <property type="term" value="F:N-terminal protein N-methyltransferase activity"/>
    <property type="evidence" value="ECO:0007669"/>
    <property type="project" value="UniProtKB-EC"/>
</dbReference>
<dbReference type="FunFam" id="3.40.50.150:FF:000025">
    <property type="entry name" value="N-terminal Xaa-Pro-Lys N-methyltransferase 1"/>
    <property type="match status" value="1"/>
</dbReference>
<feature type="binding site" evidence="11">
    <location>
        <position position="67"/>
    </location>
    <ligand>
        <name>S-adenosyl-L-methionine</name>
        <dbReference type="ChEBI" id="CHEBI:59789"/>
    </ligand>
</feature>
<evidence type="ECO:0000256" key="11">
    <source>
        <dbReference type="PIRSR" id="PIRSR016958-1"/>
    </source>
</evidence>
<evidence type="ECO:0000313" key="13">
    <source>
        <dbReference type="Proteomes" id="UP000494040"/>
    </source>
</evidence>
<dbReference type="SUPFAM" id="SSF53335">
    <property type="entry name" value="S-adenosyl-L-methionine-dependent methyltransferases"/>
    <property type="match status" value="1"/>
</dbReference>
<feature type="binding site" evidence="11">
    <location>
        <position position="62"/>
    </location>
    <ligand>
        <name>S-adenosyl-L-methionine</name>
        <dbReference type="ChEBI" id="CHEBI:59789"/>
    </ligand>
</feature>